<dbReference type="AlphaFoldDB" id="A0A7X6KS63"/>
<dbReference type="PRINTS" id="PR00455">
    <property type="entry name" value="HTHTETR"/>
</dbReference>
<dbReference type="Pfam" id="PF00440">
    <property type="entry name" value="TetR_N"/>
    <property type="match status" value="1"/>
</dbReference>
<dbReference type="RefSeq" id="WP_168628398.1">
    <property type="nucleotide sequence ID" value="NZ_BONL01000003.1"/>
</dbReference>
<name>A0A7X6KS63_9CELL</name>
<evidence type="ECO:0000259" key="3">
    <source>
        <dbReference type="PROSITE" id="PS50977"/>
    </source>
</evidence>
<keyword evidence="5" id="KW-1185">Reference proteome</keyword>
<evidence type="ECO:0000256" key="1">
    <source>
        <dbReference type="ARBA" id="ARBA00023125"/>
    </source>
</evidence>
<dbReference type="GO" id="GO:0000976">
    <property type="term" value="F:transcription cis-regulatory region binding"/>
    <property type="evidence" value="ECO:0007669"/>
    <property type="project" value="TreeGrafter"/>
</dbReference>
<dbReference type="SUPFAM" id="SSF46689">
    <property type="entry name" value="Homeodomain-like"/>
    <property type="match status" value="1"/>
</dbReference>
<dbReference type="Gene3D" id="1.10.357.10">
    <property type="entry name" value="Tetracycline Repressor, domain 2"/>
    <property type="match status" value="1"/>
</dbReference>
<feature type="domain" description="HTH tetR-type" evidence="3">
    <location>
        <begin position="11"/>
        <end position="71"/>
    </location>
</feature>
<reference evidence="4 5" key="1">
    <citation type="submission" date="2020-04" db="EMBL/GenBank/DDBJ databases">
        <title>MicrobeNet Type strains.</title>
        <authorList>
            <person name="Nicholson A.C."/>
        </authorList>
    </citation>
    <scope>NUCLEOTIDE SEQUENCE [LARGE SCALE GENOMIC DNA]</scope>
    <source>
        <strain evidence="4 5">ATCC BAA-788</strain>
    </source>
</reference>
<keyword evidence="1 2" id="KW-0238">DNA-binding</keyword>
<gene>
    <name evidence="4" type="ORF">HGA03_01240</name>
</gene>
<dbReference type="PROSITE" id="PS50977">
    <property type="entry name" value="HTH_TETR_2"/>
    <property type="match status" value="1"/>
</dbReference>
<comment type="caution">
    <text evidence="4">The sequence shown here is derived from an EMBL/GenBank/DDBJ whole genome shotgun (WGS) entry which is preliminary data.</text>
</comment>
<evidence type="ECO:0000313" key="4">
    <source>
        <dbReference type="EMBL" id="NKY21286.1"/>
    </source>
</evidence>
<dbReference type="InterPro" id="IPR009057">
    <property type="entry name" value="Homeodomain-like_sf"/>
</dbReference>
<accession>A0A7X6KS63</accession>
<proteinExistence type="predicted"/>
<dbReference type="EMBL" id="JAAXOX010000001">
    <property type="protein sequence ID" value="NKY21286.1"/>
    <property type="molecule type" value="Genomic_DNA"/>
</dbReference>
<feature type="DNA-binding region" description="H-T-H motif" evidence="2">
    <location>
        <begin position="34"/>
        <end position="53"/>
    </location>
</feature>
<dbReference type="InterPro" id="IPR050109">
    <property type="entry name" value="HTH-type_TetR-like_transc_reg"/>
</dbReference>
<dbReference type="PANTHER" id="PTHR30055">
    <property type="entry name" value="HTH-TYPE TRANSCRIPTIONAL REGULATOR RUTR"/>
    <property type="match status" value="1"/>
</dbReference>
<protein>
    <submittedName>
        <fullName evidence="4">TetR/AcrR family transcriptional regulator</fullName>
    </submittedName>
</protein>
<dbReference type="GO" id="GO:0003700">
    <property type="term" value="F:DNA-binding transcription factor activity"/>
    <property type="evidence" value="ECO:0007669"/>
    <property type="project" value="TreeGrafter"/>
</dbReference>
<dbReference type="PANTHER" id="PTHR30055:SF226">
    <property type="entry name" value="HTH-TYPE TRANSCRIPTIONAL REGULATOR PKSA"/>
    <property type="match status" value="1"/>
</dbReference>
<dbReference type="Proteomes" id="UP000581206">
    <property type="component" value="Unassembled WGS sequence"/>
</dbReference>
<sequence length="205" mass="22334">MAIGRRERARQEKQDRIFAAAADLFDTHGFDRVTTQQIAERADIGAGTLFRYAASKGELFLMVYNRRFAAAVEAGSQAAQREADLTAAVCAQIEPVLTWAGDLDDAAHYQRELLFGDASEPYRAEGLAIVADLERRIAELLLTARPGTARQAHRGARSVFAVLNLLLVQPLNPLHPDDDATTELRAQVAQIVAGYLHTVPEAPAG</sequence>
<organism evidence="4 5">
    <name type="scientific">Cellulomonas denverensis</name>
    <dbReference type="NCBI Taxonomy" id="264297"/>
    <lineage>
        <taxon>Bacteria</taxon>
        <taxon>Bacillati</taxon>
        <taxon>Actinomycetota</taxon>
        <taxon>Actinomycetes</taxon>
        <taxon>Micrococcales</taxon>
        <taxon>Cellulomonadaceae</taxon>
        <taxon>Cellulomonas</taxon>
    </lineage>
</organism>
<dbReference type="InterPro" id="IPR001647">
    <property type="entry name" value="HTH_TetR"/>
</dbReference>
<evidence type="ECO:0000256" key="2">
    <source>
        <dbReference type="PROSITE-ProRule" id="PRU00335"/>
    </source>
</evidence>
<evidence type="ECO:0000313" key="5">
    <source>
        <dbReference type="Proteomes" id="UP000581206"/>
    </source>
</evidence>